<evidence type="ECO:0000313" key="4">
    <source>
        <dbReference type="Proteomes" id="UP001237642"/>
    </source>
</evidence>
<dbReference type="PANTHER" id="PTHR47926">
    <property type="entry name" value="PENTATRICOPEPTIDE REPEAT-CONTAINING PROTEIN"/>
    <property type="match status" value="1"/>
</dbReference>
<feature type="repeat" description="PPR" evidence="2">
    <location>
        <begin position="309"/>
        <end position="343"/>
    </location>
</feature>
<proteinExistence type="predicted"/>
<evidence type="ECO:0000313" key="3">
    <source>
        <dbReference type="EMBL" id="KAK1376638.1"/>
    </source>
</evidence>
<protein>
    <recommendedName>
        <fullName evidence="5">Pentatricopeptide repeat-containing protein</fullName>
    </recommendedName>
</protein>
<sequence length="546" mass="62246">MQSLVTSYLAFGDPQSAATYFLVNSPENCLHWNSFLHQLKINGGSPFGILEVFCDLHQKGVSFDRGSLTVILKLCVNLREICLGLEVHACLIKEGFDLEVWITSALMNFYGRCEIIDSADLLFNEMSYHNFQLWNEIVLANSFSPAKVLKACSRTEALHEGRQIHGALGYLDEAWSLFNEMEKSGIKHHIITWNCLLSGHFLHGSYRDVLRILRIISGCLHNEKYKAALEFFVVMQKEGMEPNSTTVLCLLQACAGLSLLHKGKEIHCMTIRNGFIDDVFVMTTLVNMYSKCGSLKTDYNISQRIQNKNLATWNSMIMGFAIDSLGKEVTYLFKRMQEEGLRPDALTFTALLSSCKASSLLNEAWRYFDHMKSCYGIAPTIEHYSCMVDLLGKCGYPDEAWEFVKLMPVKPDAAVWGALLGSCRVPYDIKLAEVATNKLFNLEPYKTVNYAMMMHLYRMSKRSEDAEGKPHPDEGEMYDNLYKMVSAIKKLGYVPDTNCVHQNIDEEDICLFFLVFDDDQTSRFEAIQYLHVVNPFFLFFFAKEEP</sequence>
<dbReference type="Gene3D" id="1.25.40.10">
    <property type="entry name" value="Tetratricopeptide repeat domain"/>
    <property type="match status" value="2"/>
</dbReference>
<dbReference type="GO" id="GO:0003723">
    <property type="term" value="F:RNA binding"/>
    <property type="evidence" value="ECO:0007669"/>
    <property type="project" value="InterPro"/>
</dbReference>
<dbReference type="InterPro" id="IPR011990">
    <property type="entry name" value="TPR-like_helical_dom_sf"/>
</dbReference>
<dbReference type="GO" id="GO:0009451">
    <property type="term" value="P:RNA modification"/>
    <property type="evidence" value="ECO:0007669"/>
    <property type="project" value="InterPro"/>
</dbReference>
<evidence type="ECO:0000256" key="1">
    <source>
        <dbReference type="ARBA" id="ARBA00022737"/>
    </source>
</evidence>
<dbReference type="PROSITE" id="PS51375">
    <property type="entry name" value="PPR"/>
    <property type="match status" value="1"/>
</dbReference>
<dbReference type="EMBL" id="JAUIZM010000007">
    <property type="protein sequence ID" value="KAK1376638.1"/>
    <property type="molecule type" value="Genomic_DNA"/>
</dbReference>
<dbReference type="AlphaFoldDB" id="A0AAD8MLN7"/>
<dbReference type="InterPro" id="IPR002885">
    <property type="entry name" value="PPR_rpt"/>
</dbReference>
<keyword evidence="4" id="KW-1185">Reference proteome</keyword>
<reference evidence="3" key="2">
    <citation type="submission" date="2023-05" db="EMBL/GenBank/DDBJ databases">
        <authorList>
            <person name="Schelkunov M.I."/>
        </authorList>
    </citation>
    <scope>NUCLEOTIDE SEQUENCE</scope>
    <source>
        <strain evidence="3">Hsosn_3</strain>
        <tissue evidence="3">Leaf</tissue>
    </source>
</reference>
<organism evidence="3 4">
    <name type="scientific">Heracleum sosnowskyi</name>
    <dbReference type="NCBI Taxonomy" id="360622"/>
    <lineage>
        <taxon>Eukaryota</taxon>
        <taxon>Viridiplantae</taxon>
        <taxon>Streptophyta</taxon>
        <taxon>Embryophyta</taxon>
        <taxon>Tracheophyta</taxon>
        <taxon>Spermatophyta</taxon>
        <taxon>Magnoliopsida</taxon>
        <taxon>eudicotyledons</taxon>
        <taxon>Gunneridae</taxon>
        <taxon>Pentapetalae</taxon>
        <taxon>asterids</taxon>
        <taxon>campanulids</taxon>
        <taxon>Apiales</taxon>
        <taxon>Apiaceae</taxon>
        <taxon>Apioideae</taxon>
        <taxon>apioid superclade</taxon>
        <taxon>Tordylieae</taxon>
        <taxon>Tordyliinae</taxon>
        <taxon>Heracleum</taxon>
    </lineage>
</organism>
<name>A0AAD8MLN7_9APIA</name>
<comment type="caution">
    <text evidence="3">The sequence shown here is derived from an EMBL/GenBank/DDBJ whole genome shotgun (WGS) entry which is preliminary data.</text>
</comment>
<gene>
    <name evidence="3" type="ORF">POM88_032831</name>
</gene>
<dbReference type="InterPro" id="IPR046960">
    <property type="entry name" value="PPR_At4g14850-like_plant"/>
</dbReference>
<accession>A0AAD8MLN7</accession>
<dbReference type="Proteomes" id="UP001237642">
    <property type="component" value="Unassembled WGS sequence"/>
</dbReference>
<dbReference type="FunFam" id="1.25.40.10:FF:000090">
    <property type="entry name" value="Pentatricopeptide repeat-containing protein, chloroplastic"/>
    <property type="match status" value="1"/>
</dbReference>
<reference evidence="3" key="1">
    <citation type="submission" date="2023-02" db="EMBL/GenBank/DDBJ databases">
        <title>Genome of toxic invasive species Heracleum sosnowskyi carries increased number of genes despite the absence of recent whole-genome duplications.</title>
        <authorList>
            <person name="Schelkunov M."/>
            <person name="Shtratnikova V."/>
            <person name="Makarenko M."/>
            <person name="Klepikova A."/>
            <person name="Omelchenko D."/>
            <person name="Novikova G."/>
            <person name="Obukhova E."/>
            <person name="Bogdanov V."/>
            <person name="Penin A."/>
            <person name="Logacheva M."/>
        </authorList>
    </citation>
    <scope>NUCLEOTIDE SEQUENCE</scope>
    <source>
        <strain evidence="3">Hsosn_3</strain>
        <tissue evidence="3">Leaf</tissue>
    </source>
</reference>
<keyword evidence="1" id="KW-0677">Repeat</keyword>
<evidence type="ECO:0008006" key="5">
    <source>
        <dbReference type="Google" id="ProtNLM"/>
    </source>
</evidence>
<evidence type="ECO:0000256" key="2">
    <source>
        <dbReference type="PROSITE-ProRule" id="PRU00708"/>
    </source>
</evidence>
<dbReference type="Pfam" id="PF01535">
    <property type="entry name" value="PPR"/>
    <property type="match status" value="1"/>
</dbReference>
<dbReference type="PANTHER" id="PTHR47926:SF539">
    <property type="entry name" value="DYW DOMAIN-CONTAINING PROTEIN"/>
    <property type="match status" value="1"/>
</dbReference>
<dbReference type="Pfam" id="PF13041">
    <property type="entry name" value="PPR_2"/>
    <property type="match status" value="2"/>
</dbReference>
<dbReference type="NCBIfam" id="TIGR00756">
    <property type="entry name" value="PPR"/>
    <property type="match status" value="3"/>
</dbReference>
<dbReference type="Pfam" id="PF13812">
    <property type="entry name" value="PPR_3"/>
    <property type="match status" value="1"/>
</dbReference>